<comment type="subcellular location">
    <subcellularLocation>
        <location evidence="1">Cell inner membrane</location>
        <topology evidence="1">Multi-pass membrane protein</topology>
    </subcellularLocation>
</comment>
<evidence type="ECO:0000256" key="9">
    <source>
        <dbReference type="SAM" id="Phobius"/>
    </source>
</evidence>
<dbReference type="GO" id="GO:0006865">
    <property type="term" value="P:amino acid transport"/>
    <property type="evidence" value="ECO:0007669"/>
    <property type="project" value="UniProtKB-KW"/>
</dbReference>
<dbReference type="Pfam" id="PF02653">
    <property type="entry name" value="BPD_transp_2"/>
    <property type="match status" value="1"/>
</dbReference>
<feature type="transmembrane region" description="Helical" evidence="9">
    <location>
        <begin position="97"/>
        <end position="116"/>
    </location>
</feature>
<accession>A0A9Q3UK18</accession>
<keyword evidence="7 9" id="KW-0472">Membrane</keyword>
<feature type="transmembrane region" description="Helical" evidence="9">
    <location>
        <begin position="136"/>
        <end position="162"/>
    </location>
</feature>
<name>A0A9Q3UK18_9GAMM</name>
<dbReference type="AlphaFoldDB" id="A0A9Q3UK18"/>
<protein>
    <submittedName>
        <fullName evidence="10">Branched-chain amino acid ABC transporter permease</fullName>
    </submittedName>
</protein>
<evidence type="ECO:0000256" key="4">
    <source>
        <dbReference type="ARBA" id="ARBA00022692"/>
    </source>
</evidence>
<evidence type="ECO:0000256" key="5">
    <source>
        <dbReference type="ARBA" id="ARBA00022970"/>
    </source>
</evidence>
<keyword evidence="2" id="KW-0813">Transport</keyword>
<keyword evidence="3" id="KW-1003">Cell membrane</keyword>
<evidence type="ECO:0000256" key="3">
    <source>
        <dbReference type="ARBA" id="ARBA00022475"/>
    </source>
</evidence>
<feature type="transmembrane region" description="Helical" evidence="9">
    <location>
        <begin position="68"/>
        <end position="85"/>
    </location>
</feature>
<gene>
    <name evidence="10" type="ORF">LL252_02685</name>
</gene>
<evidence type="ECO:0000256" key="8">
    <source>
        <dbReference type="ARBA" id="ARBA00037998"/>
    </source>
</evidence>
<dbReference type="EMBL" id="JAJGNA010000002">
    <property type="protein sequence ID" value="MCC4307466.1"/>
    <property type="molecule type" value="Genomic_DNA"/>
</dbReference>
<dbReference type="CDD" id="cd06582">
    <property type="entry name" value="TM_PBP1_LivH_like"/>
    <property type="match status" value="1"/>
</dbReference>
<dbReference type="RefSeq" id="WP_204426723.1">
    <property type="nucleotide sequence ID" value="NZ_ARXL01000003.1"/>
</dbReference>
<keyword evidence="5" id="KW-0029">Amino-acid transport</keyword>
<evidence type="ECO:0000313" key="10">
    <source>
        <dbReference type="EMBL" id="MCC4307466.1"/>
    </source>
</evidence>
<feature type="transmembrane region" description="Helical" evidence="9">
    <location>
        <begin position="183"/>
        <end position="211"/>
    </location>
</feature>
<evidence type="ECO:0000256" key="7">
    <source>
        <dbReference type="ARBA" id="ARBA00023136"/>
    </source>
</evidence>
<sequence length="294" mass="30382">MDTQLVSALISGLGMGSMYGLMALGFYITFAVSGTVNFAQGSSMMLGAVLCYTFAQTLGWPIELAVPAALALCAVYGLLVERLAVRPFVRRGSDAWLMSTVALGIVLDNVVMHTFGKEPRSLPSSLAVSPVEVGGLGLGVYPLQLIIPLVGLALAAALHLVARRTRWGSALLATSQNRDAARLMGIPIGRAVAGAFALSTVLAGVAGMMIAPLANVNSDMGTLFGLKAFSVAILGGITSAWGVMIAGLLFGVAESVITMTLGSGYTHIITFALVIVALALRPNGLFGRAEVKKV</sequence>
<proteinExistence type="inferred from homology"/>
<feature type="transmembrane region" description="Helical" evidence="9">
    <location>
        <begin position="6"/>
        <end position="32"/>
    </location>
</feature>
<keyword evidence="11" id="KW-1185">Reference proteome</keyword>
<dbReference type="PANTHER" id="PTHR11795:SF450">
    <property type="entry name" value="ABC TRANSPORTER PERMEASE PROTEIN"/>
    <property type="match status" value="1"/>
</dbReference>
<evidence type="ECO:0000256" key="2">
    <source>
        <dbReference type="ARBA" id="ARBA00022448"/>
    </source>
</evidence>
<organism evidence="10 11">
    <name type="scientific">Alloalcanivorax marinus</name>
    <dbReference type="NCBI Taxonomy" id="1177169"/>
    <lineage>
        <taxon>Bacteria</taxon>
        <taxon>Pseudomonadati</taxon>
        <taxon>Pseudomonadota</taxon>
        <taxon>Gammaproteobacteria</taxon>
        <taxon>Oceanospirillales</taxon>
        <taxon>Alcanivoracaceae</taxon>
        <taxon>Alloalcanivorax</taxon>
    </lineage>
</organism>
<evidence type="ECO:0000256" key="6">
    <source>
        <dbReference type="ARBA" id="ARBA00022989"/>
    </source>
</evidence>
<feature type="transmembrane region" description="Helical" evidence="9">
    <location>
        <begin position="231"/>
        <end position="252"/>
    </location>
</feature>
<dbReference type="InterPro" id="IPR001851">
    <property type="entry name" value="ABC_transp_permease"/>
</dbReference>
<keyword evidence="6 9" id="KW-1133">Transmembrane helix</keyword>
<evidence type="ECO:0000313" key="11">
    <source>
        <dbReference type="Proteomes" id="UP001108027"/>
    </source>
</evidence>
<dbReference type="PANTHER" id="PTHR11795">
    <property type="entry name" value="BRANCHED-CHAIN AMINO ACID TRANSPORT SYSTEM PERMEASE PROTEIN LIVH"/>
    <property type="match status" value="1"/>
</dbReference>
<evidence type="ECO:0000256" key="1">
    <source>
        <dbReference type="ARBA" id="ARBA00004429"/>
    </source>
</evidence>
<feature type="transmembrane region" description="Helical" evidence="9">
    <location>
        <begin position="264"/>
        <end position="280"/>
    </location>
</feature>
<comment type="caution">
    <text evidence="10">The sequence shown here is derived from an EMBL/GenBank/DDBJ whole genome shotgun (WGS) entry which is preliminary data.</text>
</comment>
<dbReference type="GO" id="GO:0022857">
    <property type="term" value="F:transmembrane transporter activity"/>
    <property type="evidence" value="ECO:0007669"/>
    <property type="project" value="InterPro"/>
</dbReference>
<dbReference type="GO" id="GO:0005886">
    <property type="term" value="C:plasma membrane"/>
    <property type="evidence" value="ECO:0007669"/>
    <property type="project" value="UniProtKB-SubCell"/>
</dbReference>
<comment type="similarity">
    <text evidence="8">Belongs to the binding-protein-dependent transport system permease family. LivHM subfamily.</text>
</comment>
<dbReference type="Proteomes" id="UP001108027">
    <property type="component" value="Unassembled WGS sequence"/>
</dbReference>
<reference evidence="10" key="1">
    <citation type="submission" date="2021-10" db="EMBL/GenBank/DDBJ databases">
        <title>The diversity and Nitrogen Metabolism of Culturable Nitrate-Utilizing Bacteria Within the Oxygen Minimum Zone of the Changjiang (Yangtze River)Estuary.</title>
        <authorList>
            <person name="Zhang D."/>
            <person name="Zheng J."/>
            <person name="Liu S."/>
            <person name="He W."/>
        </authorList>
    </citation>
    <scope>NUCLEOTIDE SEQUENCE</scope>
    <source>
        <strain evidence="10">FXH-223</strain>
    </source>
</reference>
<keyword evidence="4 9" id="KW-0812">Transmembrane</keyword>
<dbReference type="InterPro" id="IPR052157">
    <property type="entry name" value="BCAA_transport_permease"/>
</dbReference>